<dbReference type="EMBL" id="CP117826">
    <property type="protein sequence ID" value="XCC61265.1"/>
    <property type="molecule type" value="Genomic_DNA"/>
</dbReference>
<dbReference type="CDD" id="cd00090">
    <property type="entry name" value="HTH_ARSR"/>
    <property type="match status" value="1"/>
</dbReference>
<dbReference type="PROSITE" id="PS01332">
    <property type="entry name" value="HTH_RRF2_1"/>
    <property type="match status" value="1"/>
</dbReference>
<dbReference type="PANTHER" id="PTHR33221">
    <property type="entry name" value="WINGED HELIX-TURN-HELIX TRANSCRIPTIONAL REGULATOR, RRF2 FAMILY"/>
    <property type="match status" value="1"/>
</dbReference>
<dbReference type="InterPro" id="IPR011991">
    <property type="entry name" value="ArsR-like_HTH"/>
</dbReference>
<organism evidence="1">
    <name type="scientific">Christensenella massiliensis</name>
    <dbReference type="NCBI Taxonomy" id="1805714"/>
    <lineage>
        <taxon>Bacteria</taxon>
        <taxon>Bacillati</taxon>
        <taxon>Bacillota</taxon>
        <taxon>Clostridia</taxon>
        <taxon>Christensenellales</taxon>
        <taxon>Christensenellaceae</taxon>
        <taxon>Christensenella</taxon>
    </lineage>
</organism>
<proteinExistence type="predicted"/>
<dbReference type="InterPro" id="IPR000944">
    <property type="entry name" value="Tscrpt_reg_Rrf2"/>
</dbReference>
<name>A0AAU8A557_9FIRM</name>
<dbReference type="AlphaFoldDB" id="A0AAU8A557"/>
<dbReference type="RefSeq" id="WP_353422803.1">
    <property type="nucleotide sequence ID" value="NZ_CP117826.1"/>
</dbReference>
<gene>
    <name evidence="1" type="ORF">PUP29_06905</name>
</gene>
<dbReference type="Pfam" id="PF02082">
    <property type="entry name" value="Rrf2"/>
    <property type="match status" value="1"/>
</dbReference>
<evidence type="ECO:0000313" key="1">
    <source>
        <dbReference type="EMBL" id="XCC61265.1"/>
    </source>
</evidence>
<dbReference type="InterPro" id="IPR036388">
    <property type="entry name" value="WH-like_DNA-bd_sf"/>
</dbReference>
<dbReference type="SUPFAM" id="SSF46785">
    <property type="entry name" value="Winged helix' DNA-binding domain"/>
    <property type="match status" value="1"/>
</dbReference>
<dbReference type="InterPro" id="IPR036390">
    <property type="entry name" value="WH_DNA-bd_sf"/>
</dbReference>
<reference evidence="1" key="1">
    <citation type="submission" date="2023-02" db="EMBL/GenBank/DDBJ databases">
        <title>Gut commensal Christensenella minuta modulates host metabolism via a new class of secondary bile acids.</title>
        <authorList>
            <person name="Liu C."/>
        </authorList>
    </citation>
    <scope>NUCLEOTIDE SEQUENCE</scope>
    <source>
        <strain evidence="1">CA70</strain>
    </source>
</reference>
<dbReference type="PANTHER" id="PTHR33221:SF15">
    <property type="entry name" value="HTH-TYPE TRANSCRIPTIONAL REGULATOR YWGB-RELATED"/>
    <property type="match status" value="1"/>
</dbReference>
<dbReference type="GO" id="GO:0005829">
    <property type="term" value="C:cytosol"/>
    <property type="evidence" value="ECO:0007669"/>
    <property type="project" value="TreeGrafter"/>
</dbReference>
<dbReference type="InterPro" id="IPR030489">
    <property type="entry name" value="TR_Rrf2-type_CS"/>
</dbReference>
<dbReference type="Gene3D" id="1.10.10.10">
    <property type="entry name" value="Winged helix-like DNA-binding domain superfamily/Winged helix DNA-binding domain"/>
    <property type="match status" value="1"/>
</dbReference>
<sequence>MRIKATTVYAVRILGFMMRRPGVTTVSELVRGVGITHQYCIKILNELRHAGLVVSEQGCKGGFRLAAEDGIITLYDVVALFEPEKQSEKGWKAAEGDLFHSHLLKIWEESVERLKGLKLKEIYAGCSAEKTL</sequence>
<dbReference type="PROSITE" id="PS51197">
    <property type="entry name" value="HTH_RRF2_2"/>
    <property type="match status" value="1"/>
</dbReference>
<accession>A0AAU8A557</accession>
<dbReference type="GO" id="GO:0003700">
    <property type="term" value="F:DNA-binding transcription factor activity"/>
    <property type="evidence" value="ECO:0007669"/>
    <property type="project" value="TreeGrafter"/>
</dbReference>
<protein>
    <submittedName>
        <fullName evidence="1">Rrf2 family transcriptional regulator</fullName>
    </submittedName>
</protein>